<organism evidence="2 3">
    <name type="scientific">Pomacea canaliculata</name>
    <name type="common">Golden apple snail</name>
    <dbReference type="NCBI Taxonomy" id="400727"/>
    <lineage>
        <taxon>Eukaryota</taxon>
        <taxon>Metazoa</taxon>
        <taxon>Spiralia</taxon>
        <taxon>Lophotrochozoa</taxon>
        <taxon>Mollusca</taxon>
        <taxon>Gastropoda</taxon>
        <taxon>Caenogastropoda</taxon>
        <taxon>Architaenioglossa</taxon>
        <taxon>Ampullarioidea</taxon>
        <taxon>Ampullariidae</taxon>
        <taxon>Pomacea</taxon>
    </lineage>
</organism>
<reference evidence="2 3" key="1">
    <citation type="submission" date="2018-04" db="EMBL/GenBank/DDBJ databases">
        <title>The genome of golden apple snail Pomacea canaliculata provides insight into stress tolerance and invasive adaptation.</title>
        <authorList>
            <person name="Liu C."/>
            <person name="Liu B."/>
            <person name="Ren Y."/>
            <person name="Zhang Y."/>
            <person name="Wang H."/>
            <person name="Li S."/>
            <person name="Jiang F."/>
            <person name="Yin L."/>
            <person name="Zhang G."/>
            <person name="Qian W."/>
            <person name="Fan W."/>
        </authorList>
    </citation>
    <scope>NUCLEOTIDE SEQUENCE [LARGE SCALE GENOMIC DNA]</scope>
    <source>
        <strain evidence="2">SZHN2017</strain>
        <tissue evidence="2">Muscle</tissue>
    </source>
</reference>
<name>A0A2T7PE08_POMCA</name>
<protein>
    <submittedName>
        <fullName evidence="2">Uncharacterized protein</fullName>
    </submittedName>
</protein>
<keyword evidence="3" id="KW-1185">Reference proteome</keyword>
<dbReference type="AlphaFoldDB" id="A0A2T7PE08"/>
<dbReference type="Proteomes" id="UP000245119">
    <property type="component" value="Linkage Group LG4"/>
</dbReference>
<proteinExistence type="predicted"/>
<comment type="caution">
    <text evidence="2">The sequence shown here is derived from an EMBL/GenBank/DDBJ whole genome shotgun (WGS) entry which is preliminary data.</text>
</comment>
<dbReference type="OrthoDB" id="6123042at2759"/>
<evidence type="ECO:0000313" key="2">
    <source>
        <dbReference type="EMBL" id="PVD31651.1"/>
    </source>
</evidence>
<feature type="region of interest" description="Disordered" evidence="1">
    <location>
        <begin position="1"/>
        <end position="27"/>
    </location>
</feature>
<evidence type="ECO:0000313" key="3">
    <source>
        <dbReference type="Proteomes" id="UP000245119"/>
    </source>
</evidence>
<dbReference type="EMBL" id="PZQS01000004">
    <property type="protein sequence ID" value="PVD31651.1"/>
    <property type="molecule type" value="Genomic_DNA"/>
</dbReference>
<evidence type="ECO:0000256" key="1">
    <source>
        <dbReference type="SAM" id="MobiDB-lite"/>
    </source>
</evidence>
<gene>
    <name evidence="2" type="ORF">C0Q70_07069</name>
</gene>
<sequence>MLQVGKASKNSPNATQGVKEGAIAMSPPVPVDRTAGGHPPVQEEVQAYRKLPSGDITEEGATRACSCMTPPRPPPPPPIPAAVLRQLFPGLNVTRDLLTKKGFCRLARNELRDLLTKISLLTADGEEHPQSEMPTWSTMASMTVPFGEEAGHRESKMIKTIDLTKGWRSTADADPNSRADLEEVRRDIEKELAMELGRTRSWGRKDKLPSKVLVFGHTVLLLLLIRN</sequence>
<accession>A0A2T7PE08</accession>